<reference evidence="2 3" key="1">
    <citation type="submission" date="2019-03" db="EMBL/GenBank/DDBJ databases">
        <title>Genomic Encyclopedia of Type Strains, Phase IV (KMG-IV): sequencing the most valuable type-strain genomes for metagenomic binning, comparative biology and taxonomic classification.</title>
        <authorList>
            <person name="Goeker M."/>
        </authorList>
    </citation>
    <scope>NUCLEOTIDE SEQUENCE [LARGE SCALE GENOMIC DNA]</scope>
    <source>
        <strain evidence="2 3">DSM 28559</strain>
    </source>
</reference>
<proteinExistence type="predicted"/>
<evidence type="ECO:0000256" key="1">
    <source>
        <dbReference type="SAM" id="Phobius"/>
    </source>
</evidence>
<dbReference type="OrthoDB" id="8757095at2"/>
<keyword evidence="1" id="KW-0472">Membrane</keyword>
<dbReference type="InterPro" id="IPR021359">
    <property type="entry name" value="DUF2812"/>
</dbReference>
<feature type="transmembrane region" description="Helical" evidence="1">
    <location>
        <begin position="153"/>
        <end position="172"/>
    </location>
</feature>
<protein>
    <submittedName>
        <fullName evidence="2">Uncharacterized protein DUF2812</fullName>
    </submittedName>
</protein>
<evidence type="ECO:0000313" key="2">
    <source>
        <dbReference type="EMBL" id="TCO84268.1"/>
    </source>
</evidence>
<dbReference type="EMBL" id="SLXA01000008">
    <property type="protein sequence ID" value="TCO84268.1"/>
    <property type="molecule type" value="Genomic_DNA"/>
</dbReference>
<keyword evidence="3" id="KW-1185">Reference proteome</keyword>
<organism evidence="2 3">
    <name type="scientific">Frisingicoccus caecimuris</name>
    <dbReference type="NCBI Taxonomy" id="1796636"/>
    <lineage>
        <taxon>Bacteria</taxon>
        <taxon>Bacillati</taxon>
        <taxon>Bacillota</taxon>
        <taxon>Clostridia</taxon>
        <taxon>Lachnospirales</taxon>
        <taxon>Lachnospiraceae</taxon>
        <taxon>Frisingicoccus</taxon>
    </lineage>
</organism>
<dbReference type="AlphaFoldDB" id="A0A4R2LH92"/>
<dbReference type="Proteomes" id="UP000295711">
    <property type="component" value="Unassembled WGS sequence"/>
</dbReference>
<feature type="transmembrane region" description="Helical" evidence="1">
    <location>
        <begin position="121"/>
        <end position="141"/>
    </location>
</feature>
<keyword evidence="1" id="KW-1133">Transmembrane helix</keyword>
<evidence type="ECO:0000313" key="3">
    <source>
        <dbReference type="Proteomes" id="UP000295711"/>
    </source>
</evidence>
<comment type="caution">
    <text evidence="2">The sequence shown here is derived from an EMBL/GenBank/DDBJ whole genome shotgun (WGS) entry which is preliminary data.</text>
</comment>
<accession>A0A4R2LH92</accession>
<keyword evidence="1" id="KW-0812">Transmembrane</keyword>
<sequence>MKDTITSHKFYAVWEYKREENDLNEASKNGLQLVKGGCFHSVFRKDNSIRYIYQLDYCPKISDKSRYIECFQDAGWEYVNSTFNGWHYFRRPYVQGLSEEDTKIYTDLDSLYAMENRWCRLLRFLSIFALLMALINIGMLLCRFDATNKHTLIYVLETAAMFIFSATSFMALQNINRMRRGEKAGFVPPFQIVYPLVLFLVIFCMILIFFI</sequence>
<dbReference type="Pfam" id="PF11193">
    <property type="entry name" value="DUF2812"/>
    <property type="match status" value="1"/>
</dbReference>
<gene>
    <name evidence="2" type="ORF">EV212_10825</name>
</gene>
<feature type="transmembrane region" description="Helical" evidence="1">
    <location>
        <begin position="192"/>
        <end position="210"/>
    </location>
</feature>
<dbReference type="RefSeq" id="WP_132091941.1">
    <property type="nucleotide sequence ID" value="NZ_JANKAQ010000009.1"/>
</dbReference>
<name>A0A4R2LH92_9FIRM</name>